<dbReference type="Pfam" id="PF03099">
    <property type="entry name" value="BPL_LplA_LipB"/>
    <property type="match status" value="1"/>
</dbReference>
<dbReference type="PANTHER" id="PTHR12835:SF5">
    <property type="entry name" value="BIOTIN--PROTEIN LIGASE"/>
    <property type="match status" value="1"/>
</dbReference>
<feature type="domain" description="Biotin protein ligase C-terminal" evidence="6">
    <location>
        <begin position="218"/>
        <end position="265"/>
    </location>
</feature>
<dbReference type="Pfam" id="PF02237">
    <property type="entry name" value="BPL_C"/>
    <property type="match status" value="1"/>
</dbReference>
<evidence type="ECO:0000313" key="9">
    <source>
        <dbReference type="Proteomes" id="UP000715441"/>
    </source>
</evidence>
<organism evidence="8 9">
    <name type="scientific">Amycolatopsis acididurans</name>
    <dbReference type="NCBI Taxonomy" id="2724524"/>
    <lineage>
        <taxon>Bacteria</taxon>
        <taxon>Bacillati</taxon>
        <taxon>Actinomycetota</taxon>
        <taxon>Actinomycetes</taxon>
        <taxon>Pseudonocardiales</taxon>
        <taxon>Pseudonocardiaceae</taxon>
        <taxon>Amycolatopsis</taxon>
    </lineage>
</organism>
<comment type="caution">
    <text evidence="8">The sequence shown here is derived from an EMBL/GenBank/DDBJ whole genome shotgun (WGS) entry which is preliminary data.</text>
</comment>
<evidence type="ECO:0000256" key="3">
    <source>
        <dbReference type="ARBA" id="ARBA00022840"/>
    </source>
</evidence>
<dbReference type="InterPro" id="IPR008988">
    <property type="entry name" value="Transcriptional_repressor_C"/>
</dbReference>
<feature type="domain" description="BPL/LPL catalytic" evidence="7">
    <location>
        <begin position="36"/>
        <end position="148"/>
    </location>
</feature>
<reference evidence="8 9" key="1">
    <citation type="submission" date="2020-04" db="EMBL/GenBank/DDBJ databases">
        <title>Novel species.</title>
        <authorList>
            <person name="Teo W.F.A."/>
            <person name="Lipun K."/>
            <person name="Srisuk N."/>
            <person name="Duangmal K."/>
        </authorList>
    </citation>
    <scope>NUCLEOTIDE SEQUENCE [LARGE SCALE GENOMIC DNA]</scope>
    <source>
        <strain evidence="8 9">K13G38</strain>
    </source>
</reference>
<dbReference type="InterPro" id="IPR003142">
    <property type="entry name" value="BPL_C"/>
</dbReference>
<dbReference type="EMBL" id="JAAXLS010000092">
    <property type="protein sequence ID" value="NKQ59329.1"/>
    <property type="molecule type" value="Genomic_DNA"/>
</dbReference>
<dbReference type="InterPro" id="IPR045864">
    <property type="entry name" value="aa-tRNA-synth_II/BPL/LPL"/>
</dbReference>
<name>A0ABX1JIZ2_9PSEU</name>
<keyword evidence="9" id="KW-1185">Reference proteome</keyword>
<dbReference type="PANTHER" id="PTHR12835">
    <property type="entry name" value="BIOTIN PROTEIN LIGASE"/>
    <property type="match status" value="1"/>
</dbReference>
<gene>
    <name evidence="8" type="ORF">HFP15_41485</name>
</gene>
<keyword evidence="1 8" id="KW-0436">Ligase</keyword>
<evidence type="ECO:0000256" key="5">
    <source>
        <dbReference type="ARBA" id="ARBA00024227"/>
    </source>
</evidence>
<dbReference type="Gene3D" id="2.30.30.100">
    <property type="match status" value="1"/>
</dbReference>
<evidence type="ECO:0000256" key="1">
    <source>
        <dbReference type="ARBA" id="ARBA00022598"/>
    </source>
</evidence>
<dbReference type="RefSeq" id="WP_168524008.1">
    <property type="nucleotide sequence ID" value="NZ_JAAXLS010000092.1"/>
</dbReference>
<proteinExistence type="predicted"/>
<dbReference type="CDD" id="cd16442">
    <property type="entry name" value="BPL"/>
    <property type="match status" value="1"/>
</dbReference>
<dbReference type="SUPFAM" id="SSF50037">
    <property type="entry name" value="C-terminal domain of transcriptional repressors"/>
    <property type="match status" value="1"/>
</dbReference>
<evidence type="ECO:0000313" key="8">
    <source>
        <dbReference type="EMBL" id="NKQ59329.1"/>
    </source>
</evidence>
<dbReference type="Gene3D" id="3.30.930.10">
    <property type="entry name" value="Bira Bifunctional Protein, Domain 2"/>
    <property type="match status" value="1"/>
</dbReference>
<accession>A0ABX1JIZ2</accession>
<dbReference type="InterPro" id="IPR004408">
    <property type="entry name" value="Biotin_CoA_COase_ligase"/>
</dbReference>
<evidence type="ECO:0000256" key="4">
    <source>
        <dbReference type="ARBA" id="ARBA00023267"/>
    </source>
</evidence>
<sequence length="270" mass="28294">MTEIDAARLRSELAGSYADIDVVPTTGSTNADLLRAAVEGAADRTVLIAEEQTAGVGRRARAWASPKESGIYLSVLLRPREVAFAQAGSLAMVAGLALMDLTTDLGVDAALKWPNDVLAGPDRGKCAGILAEAASGDGLSVVLGIGLNVRPLGQDVPPGPGGLRPTSLSEHGARTTDRTEIAVRLLSALADRERRWRAGHGDLAEAGLFEDYRAHCETLGRQVRIMLPGDKTLVGVAEDIDAAGQLIVVSDDGRRHTVFAGDVVHLRAVP</sequence>
<dbReference type="InterPro" id="IPR004143">
    <property type="entry name" value="BPL_LPL_catalytic"/>
</dbReference>
<dbReference type="EC" id="6.3.4.15" evidence="5"/>
<evidence type="ECO:0000259" key="6">
    <source>
        <dbReference type="Pfam" id="PF02237"/>
    </source>
</evidence>
<dbReference type="SUPFAM" id="SSF55681">
    <property type="entry name" value="Class II aaRS and biotin synthetases"/>
    <property type="match status" value="1"/>
</dbReference>
<keyword evidence="3" id="KW-0067">ATP-binding</keyword>
<evidence type="ECO:0000259" key="7">
    <source>
        <dbReference type="Pfam" id="PF03099"/>
    </source>
</evidence>
<keyword evidence="2" id="KW-0547">Nucleotide-binding</keyword>
<dbReference type="GO" id="GO:0004077">
    <property type="term" value="F:biotin--[biotin carboxyl-carrier protein] ligase activity"/>
    <property type="evidence" value="ECO:0007669"/>
    <property type="project" value="UniProtKB-EC"/>
</dbReference>
<evidence type="ECO:0000256" key="2">
    <source>
        <dbReference type="ARBA" id="ARBA00022741"/>
    </source>
</evidence>
<protein>
    <recommendedName>
        <fullName evidence="5">biotin--[biotin carboxyl-carrier protein] ligase</fullName>
        <ecNumber evidence="5">6.3.4.15</ecNumber>
    </recommendedName>
</protein>
<keyword evidence="4" id="KW-0092">Biotin</keyword>
<dbReference type="Proteomes" id="UP000715441">
    <property type="component" value="Unassembled WGS sequence"/>
</dbReference>
<dbReference type="NCBIfam" id="TIGR00121">
    <property type="entry name" value="birA_ligase"/>
    <property type="match status" value="1"/>
</dbReference>